<dbReference type="Gene3D" id="3.30.420.40">
    <property type="match status" value="1"/>
</dbReference>
<gene>
    <name evidence="9" type="ORF">RNJ44_00551</name>
</gene>
<dbReference type="Gene3D" id="3.40.367.20">
    <property type="match status" value="1"/>
</dbReference>
<keyword evidence="5 6" id="KW-0067">ATP-binding</keyword>
<dbReference type="InterPro" id="IPR043129">
    <property type="entry name" value="ATPase_NBD"/>
</dbReference>
<dbReference type="CDD" id="cd24000">
    <property type="entry name" value="ASKHA_NBD_HK"/>
    <property type="match status" value="1"/>
</dbReference>
<dbReference type="PANTHER" id="PTHR19443:SF83">
    <property type="entry name" value="N-ACETYLGLUCOSAMINE KINASE"/>
    <property type="match status" value="1"/>
</dbReference>
<feature type="domain" description="Hexokinase C-terminal" evidence="8">
    <location>
        <begin position="209"/>
        <end position="421"/>
    </location>
</feature>
<evidence type="ECO:0000313" key="9">
    <source>
        <dbReference type="EMBL" id="KAL3231516.1"/>
    </source>
</evidence>
<organism evidence="9 10">
    <name type="scientific">Nakaseomyces bracarensis</name>
    <dbReference type="NCBI Taxonomy" id="273131"/>
    <lineage>
        <taxon>Eukaryota</taxon>
        <taxon>Fungi</taxon>
        <taxon>Dikarya</taxon>
        <taxon>Ascomycota</taxon>
        <taxon>Saccharomycotina</taxon>
        <taxon>Saccharomycetes</taxon>
        <taxon>Saccharomycetales</taxon>
        <taxon>Saccharomycetaceae</taxon>
        <taxon>Nakaseomyces</taxon>
    </lineage>
</organism>
<dbReference type="PROSITE" id="PS51748">
    <property type="entry name" value="HEXOKINASE_2"/>
    <property type="match status" value="1"/>
</dbReference>
<evidence type="ECO:0000256" key="4">
    <source>
        <dbReference type="ARBA" id="ARBA00022777"/>
    </source>
</evidence>
<evidence type="ECO:0000256" key="6">
    <source>
        <dbReference type="RuleBase" id="RU362007"/>
    </source>
</evidence>
<dbReference type="EMBL" id="JBEVYD010000007">
    <property type="protein sequence ID" value="KAL3231516.1"/>
    <property type="molecule type" value="Genomic_DNA"/>
</dbReference>
<comment type="caution">
    <text evidence="9">The sequence shown here is derived from an EMBL/GenBank/DDBJ whole genome shotgun (WGS) entry which is preliminary data.</text>
</comment>
<dbReference type="InterPro" id="IPR001312">
    <property type="entry name" value="Hexokinase"/>
</dbReference>
<keyword evidence="4 6" id="KW-0418">Kinase</keyword>
<dbReference type="InterPro" id="IPR022673">
    <property type="entry name" value="Hexokinase_C"/>
</dbReference>
<keyword evidence="6" id="KW-0324">Glycolysis</keyword>
<evidence type="ECO:0000256" key="1">
    <source>
        <dbReference type="ARBA" id="ARBA00009225"/>
    </source>
</evidence>
<accession>A0ABR4NT30</accession>
<keyword evidence="3 6" id="KW-0547">Nucleotide-binding</keyword>
<keyword evidence="10" id="KW-1185">Reference proteome</keyword>
<dbReference type="EC" id="2.7.1.-" evidence="6"/>
<evidence type="ECO:0000259" key="8">
    <source>
        <dbReference type="Pfam" id="PF03727"/>
    </source>
</evidence>
<name>A0ABR4NT30_9SACH</name>
<dbReference type="Pfam" id="PF00349">
    <property type="entry name" value="Hexokinase_1"/>
    <property type="match status" value="1"/>
</dbReference>
<dbReference type="InterPro" id="IPR022672">
    <property type="entry name" value="Hexokinase_N"/>
</dbReference>
<sequence length="432" mass="49537">MTICNPGEIIEEVKKQLAVHKSIGAITQEFQYELEYMLKNCKNSMLPFPSIDFRMWSECNTPMKLLAIDFGGSVIKFAVISMPLCQLEFKDDMEIQTRIVDLKFFDVIVEWICTRLTQHFHADDFLDLKVAITFSFPLNSNNEIVAMGKGYKMSPEIEGISILDILKQSFDRQSDRYQGNFTFEIKDVINDSLAVHMSSKFLEKDDNDKISLIVGTGVNSCFEVQFQDLPQFKQDIISQFTDKTPERVLINSELGFLGARSKAIEQSIFDTNIDTDMPLESVTSGKWIPQLLKNILAYYNLAPRNGIDKVDFSGKLVNDILDPTKKDSLLELWEIEELVIIKRITELLINRGAIYLVAALNAIRKFVNPEVYISKRSVDIDYVGSFLQKCSYYQERILLHSKNRMTLQFLENSNLYGCAIMTYDSIITDDPK</sequence>
<evidence type="ECO:0000256" key="5">
    <source>
        <dbReference type="ARBA" id="ARBA00022840"/>
    </source>
</evidence>
<dbReference type="PANTHER" id="PTHR19443">
    <property type="entry name" value="HEXOKINASE"/>
    <property type="match status" value="1"/>
</dbReference>
<evidence type="ECO:0000313" key="10">
    <source>
        <dbReference type="Proteomes" id="UP001623330"/>
    </source>
</evidence>
<proteinExistence type="inferred from homology"/>
<reference evidence="9 10" key="1">
    <citation type="submission" date="2024-05" db="EMBL/GenBank/DDBJ databases">
        <title>Long read based assembly of the Candida bracarensis genome reveals expanded adhesin content.</title>
        <authorList>
            <person name="Marcet-Houben M."/>
            <person name="Ksiezopolska E."/>
            <person name="Gabaldon T."/>
        </authorList>
    </citation>
    <scope>NUCLEOTIDE SEQUENCE [LARGE SCALE GENOMIC DNA]</scope>
    <source>
        <strain evidence="9 10">CBM6</strain>
    </source>
</reference>
<evidence type="ECO:0000256" key="3">
    <source>
        <dbReference type="ARBA" id="ARBA00022741"/>
    </source>
</evidence>
<protein>
    <recommendedName>
        <fullName evidence="6">Phosphotransferase</fullName>
        <ecNumber evidence="6">2.7.1.-</ecNumber>
    </recommendedName>
</protein>
<evidence type="ECO:0000256" key="2">
    <source>
        <dbReference type="ARBA" id="ARBA00022679"/>
    </source>
</evidence>
<dbReference type="Pfam" id="PF03727">
    <property type="entry name" value="Hexokinase_2"/>
    <property type="match status" value="1"/>
</dbReference>
<dbReference type="Proteomes" id="UP001623330">
    <property type="component" value="Unassembled WGS sequence"/>
</dbReference>
<dbReference type="PRINTS" id="PR00475">
    <property type="entry name" value="HEXOKINASE"/>
</dbReference>
<comment type="similarity">
    <text evidence="1 6">Belongs to the hexokinase family.</text>
</comment>
<keyword evidence="2 6" id="KW-0808">Transferase</keyword>
<feature type="domain" description="Hexokinase N-terminal" evidence="7">
    <location>
        <begin position="10"/>
        <end position="200"/>
    </location>
</feature>
<dbReference type="SUPFAM" id="SSF53067">
    <property type="entry name" value="Actin-like ATPase domain"/>
    <property type="match status" value="2"/>
</dbReference>
<evidence type="ECO:0000259" key="7">
    <source>
        <dbReference type="Pfam" id="PF00349"/>
    </source>
</evidence>